<dbReference type="GO" id="GO:0005829">
    <property type="term" value="C:cytosol"/>
    <property type="evidence" value="ECO:0007669"/>
    <property type="project" value="TreeGrafter"/>
</dbReference>
<comment type="similarity">
    <text evidence="1">Belongs to the metallo-dependent hydrolases superfamily. TatD-type hydrolase family.</text>
</comment>
<reference evidence="5 6" key="1">
    <citation type="submission" date="2017-01" db="EMBL/GenBank/DDBJ databases">
        <authorList>
            <person name="Mah S.A."/>
            <person name="Swanson W.J."/>
            <person name="Moy G.W."/>
            <person name="Vacquier V.D."/>
        </authorList>
    </citation>
    <scope>NUCLEOTIDE SEQUENCE [LARGE SCALE GENOMIC DNA]</scope>
    <source>
        <strain evidence="5 6">ATCC 29606</strain>
    </source>
</reference>
<feature type="binding site" evidence="4">
    <location>
        <position position="107"/>
    </location>
    <ligand>
        <name>a divalent metal cation</name>
        <dbReference type="ChEBI" id="CHEBI:60240"/>
        <label>1</label>
    </ligand>
</feature>
<proteinExistence type="inferred from homology"/>
<dbReference type="GO" id="GO:0046872">
    <property type="term" value="F:metal ion binding"/>
    <property type="evidence" value="ECO:0007669"/>
    <property type="project" value="UniProtKB-KW"/>
</dbReference>
<dbReference type="CDD" id="cd01310">
    <property type="entry name" value="TatD_DNAse"/>
    <property type="match status" value="1"/>
</dbReference>
<dbReference type="EMBL" id="FTMC01000029">
    <property type="protein sequence ID" value="SIR48771.1"/>
    <property type="molecule type" value="Genomic_DNA"/>
</dbReference>
<sequence>MRALFALPSRLAMLVDSHCHLDRLDLAAHGGSLDAALQAARERDVGHFLCIGVSAANAATVRELSQRYGDVDCSVGVHPLDLQPGAEPALDWLLAELAHPHVVAIGETGLDYHYEPEAAELQQASFRLHLQAARITGKPVIVHTRAAREDTLTLLREADLPQAGVLHCFTEDWDMARAALDLGFYISLSGIVTFRNADMLREVARQVPADRLLVETDAPYLAPMPHRGKPNLPQYVREVAEFLAELRSVPYATLAEQTTANFRRLFPLARVRQA</sequence>
<dbReference type="InterPro" id="IPR015991">
    <property type="entry name" value="TatD/YcfH-like"/>
</dbReference>
<dbReference type="InterPro" id="IPR001130">
    <property type="entry name" value="TatD-like"/>
</dbReference>
<evidence type="ECO:0000256" key="3">
    <source>
        <dbReference type="ARBA" id="ARBA00022801"/>
    </source>
</evidence>
<dbReference type="Pfam" id="PF01026">
    <property type="entry name" value="TatD_DNase"/>
    <property type="match status" value="1"/>
</dbReference>
<evidence type="ECO:0000313" key="5">
    <source>
        <dbReference type="EMBL" id="SIR48771.1"/>
    </source>
</evidence>
<organism evidence="5 6">
    <name type="scientific">Pseudomonas flexibilis</name>
    <dbReference type="NCBI Taxonomy" id="706570"/>
    <lineage>
        <taxon>Bacteria</taxon>
        <taxon>Pseudomonadati</taxon>
        <taxon>Pseudomonadota</taxon>
        <taxon>Gammaproteobacteria</taxon>
        <taxon>Pseudomonadales</taxon>
        <taxon>Pseudomonadaceae</taxon>
        <taxon>Pseudomonas</taxon>
    </lineage>
</organism>
<dbReference type="PIRSF" id="PIRSF005902">
    <property type="entry name" value="DNase_TatD"/>
    <property type="match status" value="1"/>
</dbReference>
<evidence type="ECO:0000256" key="1">
    <source>
        <dbReference type="ARBA" id="ARBA00009275"/>
    </source>
</evidence>
<feature type="binding site" evidence="4">
    <location>
        <position position="217"/>
    </location>
    <ligand>
        <name>a divalent metal cation</name>
        <dbReference type="ChEBI" id="CHEBI:60240"/>
        <label>1</label>
    </ligand>
</feature>
<feature type="binding site" evidence="4">
    <location>
        <position position="20"/>
    </location>
    <ligand>
        <name>a divalent metal cation</name>
        <dbReference type="ChEBI" id="CHEBI:60240"/>
        <label>1</label>
    </ligand>
</feature>
<dbReference type="Gene3D" id="3.20.20.140">
    <property type="entry name" value="Metal-dependent hydrolases"/>
    <property type="match status" value="1"/>
</dbReference>
<dbReference type="NCBIfam" id="TIGR00010">
    <property type="entry name" value="YchF/TatD family DNA exonuclease"/>
    <property type="match status" value="1"/>
</dbReference>
<evidence type="ECO:0000256" key="4">
    <source>
        <dbReference type="PIRSR" id="PIRSR005902-1"/>
    </source>
</evidence>
<dbReference type="FunFam" id="3.20.20.140:FF:000005">
    <property type="entry name" value="TatD family hydrolase"/>
    <property type="match status" value="1"/>
</dbReference>
<gene>
    <name evidence="5" type="ORF">SAMN05421672_1298</name>
</gene>
<protein>
    <submittedName>
        <fullName evidence="5">TatD DNase family protein</fullName>
    </submittedName>
</protein>
<dbReference type="InterPro" id="IPR032466">
    <property type="entry name" value="Metal_Hydrolase"/>
</dbReference>
<dbReference type="AlphaFoldDB" id="A0A1N7BBL8"/>
<name>A0A1N7BBL8_9PSED</name>
<feature type="binding site" evidence="4">
    <location>
        <position position="143"/>
    </location>
    <ligand>
        <name>a divalent metal cation</name>
        <dbReference type="ChEBI" id="CHEBI:60240"/>
        <label>2</label>
    </ligand>
</feature>
<dbReference type="InterPro" id="IPR018228">
    <property type="entry name" value="DNase_TatD-rel_CS"/>
</dbReference>
<dbReference type="PROSITE" id="PS01137">
    <property type="entry name" value="TATD_1"/>
    <property type="match status" value="1"/>
</dbReference>
<dbReference type="SUPFAM" id="SSF51556">
    <property type="entry name" value="Metallo-dependent hydrolases"/>
    <property type="match status" value="1"/>
</dbReference>
<evidence type="ECO:0000256" key="2">
    <source>
        <dbReference type="ARBA" id="ARBA00022723"/>
    </source>
</evidence>
<keyword evidence="2 4" id="KW-0479">Metal-binding</keyword>
<dbReference type="GO" id="GO:0016788">
    <property type="term" value="F:hydrolase activity, acting on ester bonds"/>
    <property type="evidence" value="ECO:0007669"/>
    <property type="project" value="InterPro"/>
</dbReference>
<dbReference type="PROSITE" id="PS01090">
    <property type="entry name" value="TATD_2"/>
    <property type="match status" value="1"/>
</dbReference>
<dbReference type="GO" id="GO:0004536">
    <property type="term" value="F:DNA nuclease activity"/>
    <property type="evidence" value="ECO:0007669"/>
    <property type="project" value="InterPro"/>
</dbReference>
<keyword evidence="3" id="KW-0378">Hydrolase</keyword>
<dbReference type="Proteomes" id="UP000186079">
    <property type="component" value="Unassembled WGS sequence"/>
</dbReference>
<dbReference type="PROSITE" id="PS01091">
    <property type="entry name" value="TATD_3"/>
    <property type="match status" value="1"/>
</dbReference>
<feature type="binding site" evidence="4">
    <location>
        <position position="167"/>
    </location>
    <ligand>
        <name>a divalent metal cation</name>
        <dbReference type="ChEBI" id="CHEBI:60240"/>
        <label>2</label>
    </ligand>
</feature>
<evidence type="ECO:0000313" key="6">
    <source>
        <dbReference type="Proteomes" id="UP000186079"/>
    </source>
</evidence>
<dbReference type="PANTHER" id="PTHR46124">
    <property type="entry name" value="D-AMINOACYL-TRNA DEACYLASE"/>
    <property type="match status" value="1"/>
</dbReference>
<feature type="binding site" evidence="4">
    <location>
        <position position="18"/>
    </location>
    <ligand>
        <name>a divalent metal cation</name>
        <dbReference type="ChEBI" id="CHEBI:60240"/>
        <label>1</label>
    </ligand>
</feature>
<dbReference type="PANTHER" id="PTHR46124:SF2">
    <property type="entry name" value="D-AMINOACYL-TRNA DEACYLASE"/>
    <property type="match status" value="1"/>
</dbReference>
<accession>A0A1N7BBL8</accession>